<dbReference type="EMBL" id="SPHZ02000001">
    <property type="protein sequence ID" value="KAF0931591.1"/>
    <property type="molecule type" value="Genomic_DNA"/>
</dbReference>
<reference evidence="1 2" key="1">
    <citation type="submission" date="2019-11" db="EMBL/GenBank/DDBJ databases">
        <title>Whole genome sequence of Oryza granulata.</title>
        <authorList>
            <person name="Li W."/>
        </authorList>
    </citation>
    <scope>NUCLEOTIDE SEQUENCE [LARGE SCALE GENOMIC DNA]</scope>
    <source>
        <strain evidence="2">cv. Menghai</strain>
        <tissue evidence="1">Leaf</tissue>
    </source>
</reference>
<dbReference type="Proteomes" id="UP000479710">
    <property type="component" value="Unassembled WGS sequence"/>
</dbReference>
<accession>A0A6G1F3Y6</accession>
<organism evidence="1 2">
    <name type="scientific">Oryza meyeriana var. granulata</name>
    <dbReference type="NCBI Taxonomy" id="110450"/>
    <lineage>
        <taxon>Eukaryota</taxon>
        <taxon>Viridiplantae</taxon>
        <taxon>Streptophyta</taxon>
        <taxon>Embryophyta</taxon>
        <taxon>Tracheophyta</taxon>
        <taxon>Spermatophyta</taxon>
        <taxon>Magnoliopsida</taxon>
        <taxon>Liliopsida</taxon>
        <taxon>Poales</taxon>
        <taxon>Poaceae</taxon>
        <taxon>BOP clade</taxon>
        <taxon>Oryzoideae</taxon>
        <taxon>Oryzeae</taxon>
        <taxon>Oryzinae</taxon>
        <taxon>Oryza</taxon>
        <taxon>Oryza meyeriana</taxon>
    </lineage>
</organism>
<dbReference type="AlphaFoldDB" id="A0A6G1F3Y6"/>
<evidence type="ECO:0000313" key="2">
    <source>
        <dbReference type="Proteomes" id="UP000479710"/>
    </source>
</evidence>
<comment type="caution">
    <text evidence="1">The sequence shown here is derived from an EMBL/GenBank/DDBJ whole genome shotgun (WGS) entry which is preliminary data.</text>
</comment>
<gene>
    <name evidence="1" type="ORF">E2562_005556</name>
</gene>
<proteinExistence type="predicted"/>
<name>A0A6G1F3Y6_9ORYZ</name>
<protein>
    <submittedName>
        <fullName evidence="1">Uncharacterized protein</fullName>
    </submittedName>
</protein>
<keyword evidence="2" id="KW-1185">Reference proteome</keyword>
<evidence type="ECO:0000313" key="1">
    <source>
        <dbReference type="EMBL" id="KAF0931591.1"/>
    </source>
</evidence>
<sequence length="73" mass="7684">MPYLAASASSATILAVGGSTSTNGYTPVKSLLGPNTSSPNVFPMQHNSLIPCLQETRALERPLEIHSPPSRYG</sequence>